<evidence type="ECO:0000313" key="1">
    <source>
        <dbReference type="EMBL" id="RGB77139.1"/>
    </source>
</evidence>
<dbReference type="RefSeq" id="WP_117520822.1">
    <property type="nucleotide sequence ID" value="NZ_AP031484.1"/>
</dbReference>
<comment type="caution">
    <text evidence="1">The sequence shown here is derived from an EMBL/GenBank/DDBJ whole genome shotgun (WGS) entry which is preliminary data.</text>
</comment>
<gene>
    <name evidence="1" type="ORF">DXA39_02630</name>
</gene>
<evidence type="ECO:0000313" key="2">
    <source>
        <dbReference type="Proteomes" id="UP000261011"/>
    </source>
</evidence>
<dbReference type="OrthoDB" id="1690829at2"/>
<dbReference type="AlphaFoldDB" id="A0A3E2TJL9"/>
<reference evidence="1 2" key="1">
    <citation type="submission" date="2018-08" db="EMBL/GenBank/DDBJ databases">
        <title>A genome reference for cultivated species of the human gut microbiota.</title>
        <authorList>
            <person name="Zou Y."/>
            <person name="Xue W."/>
            <person name="Luo G."/>
        </authorList>
    </citation>
    <scope>NUCLEOTIDE SEQUENCE [LARGE SCALE GENOMIC DNA]</scope>
    <source>
        <strain evidence="1 2">OF01-3</strain>
    </source>
</reference>
<name>A0A3E2TJL9_9FIRM</name>
<protein>
    <submittedName>
        <fullName evidence="1">Uncharacterized protein</fullName>
    </submittedName>
</protein>
<keyword evidence="2" id="KW-1185">Reference proteome</keyword>
<proteinExistence type="predicted"/>
<dbReference type="Proteomes" id="UP000261011">
    <property type="component" value="Unassembled WGS sequence"/>
</dbReference>
<dbReference type="EMBL" id="QVEU01000002">
    <property type="protein sequence ID" value="RGB77139.1"/>
    <property type="molecule type" value="Genomic_DNA"/>
</dbReference>
<accession>A0A3E2TJL9</accession>
<organism evidence="1 2">
    <name type="scientific">Anaerococcus nagyae</name>
    <dbReference type="NCBI Taxonomy" id="1755241"/>
    <lineage>
        <taxon>Bacteria</taxon>
        <taxon>Bacillati</taxon>
        <taxon>Bacillota</taxon>
        <taxon>Tissierellia</taxon>
        <taxon>Tissierellales</taxon>
        <taxon>Peptoniphilaceae</taxon>
        <taxon>Anaerococcus</taxon>
    </lineage>
</organism>
<sequence length="166" mass="19680">MKKGFISILTLFVLLVLSLTITFIYQQNINNSEYISDLYNKKQAQYLAESVINKYLVENYDELEDIILTDHKKYNKINEEVNKNTEKYLLEDDLKISYEGRNYTLKLRHIYRKEDPKINDSYKLSIFNIRVGNSKSSSEIWFKVIDDADNLKNNGKKIEIITKLTY</sequence>